<feature type="region of interest" description="Disordered" evidence="5">
    <location>
        <begin position="679"/>
        <end position="715"/>
    </location>
</feature>
<keyword evidence="10" id="KW-1185">Reference proteome</keyword>
<dbReference type="InterPro" id="IPR049453">
    <property type="entry name" value="Memb_transporter_dom"/>
</dbReference>
<dbReference type="InterPro" id="IPR032692">
    <property type="entry name" value="YccS_N"/>
</dbReference>
<evidence type="ECO:0000256" key="2">
    <source>
        <dbReference type="ARBA" id="ARBA00022692"/>
    </source>
</evidence>
<dbReference type="GO" id="GO:0016020">
    <property type="term" value="C:membrane"/>
    <property type="evidence" value="ECO:0007669"/>
    <property type="project" value="UniProtKB-SubCell"/>
</dbReference>
<feature type="domain" description="Integral membrane bound transporter" evidence="8">
    <location>
        <begin position="380"/>
        <end position="502"/>
    </location>
</feature>
<evidence type="ECO:0000256" key="3">
    <source>
        <dbReference type="ARBA" id="ARBA00022989"/>
    </source>
</evidence>
<evidence type="ECO:0000256" key="5">
    <source>
        <dbReference type="SAM" id="MobiDB-lite"/>
    </source>
</evidence>
<sequence length="715" mass="74876">MTWLRALRETARSGLRVERTRLEPLVALRAAGGVAIVVALSLWLWSPPVAASSAFGAFAAGVATFQRSWRPRPVLALATGAGLAVSTFLGYLAGAHVVLFVVLLAVWAFAAGMAWALGPTTGMVAALTVAVMLVTVTLPTSVLSALQHAALVGVGALVQAALIVVFPIRRWGAQRDALADAFAAEADYARRLRHDPTAPFDPTPLMAARSAAVVTARQARRRPEELHGNRVLAERIRPVLASLADPTVGAAAEGPERDRAREVLAVTATVLDAVARAIRHGGAVRVPEEADVLLRSETPGADLTGAARRSAIRLVSLLSAAVERAEGSGPSDATGTAHLLRPSVGELLPTAVRTVRRQVRWDAPVFRHALRVSAVSAAGYLLGTALPLGHGYWAPLAAVMVMRPDFTQTYERGVARFTGSLVGVALATGITQAAHPGTYTFAALAVVSIGLMYLLMRSGYVVAQACVGAYVVFLLGMGGTQLEQTVRDRVLLTLLGGLLAMAAYAVFPAWETPRLRDRLAEWIEATAGYVAAVMEAHADPSRRRPGAVRRALLDLRAAGAAWDQAVARADAEPVRHRGLSRSAVRDADAALSAVGRVGLVMEAHQPAGDAAPVPEAAVFAAALRKATEAAAGEVRARRAPDWKALRTELGGWPSDPAGDRVVRRGAELLVDTLDELAEALRPRSAGQRHPADGAGRGAAPAGRPGGTPGRGQGEV</sequence>
<protein>
    <submittedName>
        <fullName evidence="9">Uncharacterized membrane protein YccC</fullName>
    </submittedName>
</protein>
<name>A0A1M7Q2S4_9ACTN</name>
<dbReference type="STRING" id="310782.SAMN05216499_12873"/>
<feature type="transmembrane region" description="Helical" evidence="6">
    <location>
        <begin position="413"/>
        <end position="431"/>
    </location>
</feature>
<evidence type="ECO:0000313" key="9">
    <source>
        <dbReference type="EMBL" id="SHN24445.1"/>
    </source>
</evidence>
<dbReference type="EMBL" id="FRBI01000028">
    <property type="protein sequence ID" value="SHN24445.1"/>
    <property type="molecule type" value="Genomic_DNA"/>
</dbReference>
<reference evidence="9 10" key="1">
    <citation type="submission" date="2016-11" db="EMBL/GenBank/DDBJ databases">
        <authorList>
            <person name="Jaros S."/>
            <person name="Januszkiewicz K."/>
            <person name="Wedrychowicz H."/>
        </authorList>
    </citation>
    <scope>NUCLEOTIDE SEQUENCE [LARGE SCALE GENOMIC DNA]</scope>
    <source>
        <strain evidence="9 10">CGMCC 4.2025</strain>
    </source>
</reference>
<feature type="transmembrane region" description="Helical" evidence="6">
    <location>
        <begin position="21"/>
        <end position="43"/>
    </location>
</feature>
<dbReference type="Proteomes" id="UP000184111">
    <property type="component" value="Unassembled WGS sequence"/>
</dbReference>
<feature type="transmembrane region" description="Helical" evidence="6">
    <location>
        <begin position="98"/>
        <end position="117"/>
    </location>
</feature>
<organism evidence="9 10">
    <name type="scientific">Actinacidiphila paucisporea</name>
    <dbReference type="NCBI Taxonomy" id="310782"/>
    <lineage>
        <taxon>Bacteria</taxon>
        <taxon>Bacillati</taxon>
        <taxon>Actinomycetota</taxon>
        <taxon>Actinomycetes</taxon>
        <taxon>Kitasatosporales</taxon>
        <taxon>Streptomycetaceae</taxon>
        <taxon>Actinacidiphila</taxon>
    </lineage>
</organism>
<evidence type="ECO:0000256" key="6">
    <source>
        <dbReference type="SAM" id="Phobius"/>
    </source>
</evidence>
<dbReference type="OrthoDB" id="128040at2"/>
<dbReference type="Pfam" id="PF12805">
    <property type="entry name" value="FUSC-like"/>
    <property type="match status" value="1"/>
</dbReference>
<keyword evidence="2 6" id="KW-0812">Transmembrane</keyword>
<feature type="transmembrane region" description="Helical" evidence="6">
    <location>
        <begin position="369"/>
        <end position="393"/>
    </location>
</feature>
<feature type="transmembrane region" description="Helical" evidence="6">
    <location>
        <begin position="461"/>
        <end position="478"/>
    </location>
</feature>
<comment type="subcellular location">
    <subcellularLocation>
        <location evidence="1">Membrane</location>
        <topology evidence="1">Multi-pass membrane protein</topology>
    </subcellularLocation>
</comment>
<accession>A0A1M7Q2S4</accession>
<feature type="transmembrane region" description="Helical" evidence="6">
    <location>
        <begin position="490"/>
        <end position="510"/>
    </location>
</feature>
<dbReference type="AlphaFoldDB" id="A0A1M7Q2S4"/>
<feature type="transmembrane region" description="Helical" evidence="6">
    <location>
        <begin position="438"/>
        <end position="455"/>
    </location>
</feature>
<proteinExistence type="predicted"/>
<evidence type="ECO:0000259" key="7">
    <source>
        <dbReference type="Pfam" id="PF12805"/>
    </source>
</evidence>
<dbReference type="Pfam" id="PF13515">
    <property type="entry name" value="FUSC_2"/>
    <property type="match status" value="1"/>
</dbReference>
<evidence type="ECO:0000256" key="4">
    <source>
        <dbReference type="ARBA" id="ARBA00023136"/>
    </source>
</evidence>
<keyword evidence="3 6" id="KW-1133">Transmembrane helix</keyword>
<feature type="domain" description="Integral membrane protein YccS N-terminal" evidence="7">
    <location>
        <begin position="79"/>
        <end position="190"/>
    </location>
</feature>
<keyword evidence="4 6" id="KW-0472">Membrane</keyword>
<feature type="transmembrane region" description="Helical" evidence="6">
    <location>
        <begin position="149"/>
        <end position="168"/>
    </location>
</feature>
<dbReference type="RefSeq" id="WP_073502152.1">
    <property type="nucleotide sequence ID" value="NZ_FRBI01000028.1"/>
</dbReference>
<evidence type="ECO:0000259" key="8">
    <source>
        <dbReference type="Pfam" id="PF13515"/>
    </source>
</evidence>
<feature type="compositionally biased region" description="Gly residues" evidence="5">
    <location>
        <begin position="703"/>
        <end position="715"/>
    </location>
</feature>
<feature type="transmembrane region" description="Helical" evidence="6">
    <location>
        <begin position="124"/>
        <end position="143"/>
    </location>
</feature>
<evidence type="ECO:0000313" key="10">
    <source>
        <dbReference type="Proteomes" id="UP000184111"/>
    </source>
</evidence>
<evidence type="ECO:0000256" key="1">
    <source>
        <dbReference type="ARBA" id="ARBA00004141"/>
    </source>
</evidence>
<gene>
    <name evidence="9" type="ORF">SAMN05216499_12873</name>
</gene>